<dbReference type="Proteomes" id="UP000324800">
    <property type="component" value="Unassembled WGS sequence"/>
</dbReference>
<reference evidence="1 2" key="1">
    <citation type="submission" date="2019-03" db="EMBL/GenBank/DDBJ databases">
        <title>Single cell metagenomics reveals metabolic interactions within the superorganism composed of flagellate Streblomastix strix and complex community of Bacteroidetes bacteria on its surface.</title>
        <authorList>
            <person name="Treitli S.C."/>
            <person name="Kolisko M."/>
            <person name="Husnik F."/>
            <person name="Keeling P."/>
            <person name="Hampl V."/>
        </authorList>
    </citation>
    <scope>NUCLEOTIDE SEQUENCE [LARGE SCALE GENOMIC DNA]</scope>
    <source>
        <strain evidence="1">ST1C</strain>
    </source>
</reference>
<gene>
    <name evidence="1" type="ORF">EZS28_008157</name>
</gene>
<evidence type="ECO:0000313" key="2">
    <source>
        <dbReference type="Proteomes" id="UP000324800"/>
    </source>
</evidence>
<comment type="caution">
    <text evidence="1">The sequence shown here is derived from an EMBL/GenBank/DDBJ whole genome shotgun (WGS) entry which is preliminary data.</text>
</comment>
<dbReference type="AlphaFoldDB" id="A0A5J4WQ95"/>
<name>A0A5J4WQ95_9EUKA</name>
<organism evidence="1 2">
    <name type="scientific">Streblomastix strix</name>
    <dbReference type="NCBI Taxonomy" id="222440"/>
    <lineage>
        <taxon>Eukaryota</taxon>
        <taxon>Metamonada</taxon>
        <taxon>Preaxostyla</taxon>
        <taxon>Oxymonadida</taxon>
        <taxon>Streblomastigidae</taxon>
        <taxon>Streblomastix</taxon>
    </lineage>
</organism>
<dbReference type="EMBL" id="SNRW01001456">
    <property type="protein sequence ID" value="KAA6396319.1"/>
    <property type="molecule type" value="Genomic_DNA"/>
</dbReference>
<protein>
    <submittedName>
        <fullName evidence="1">Uncharacterized protein</fullName>
    </submittedName>
</protein>
<sequence>MQTWTHYISNGLIAPDVYTKTEVNDIFDATTNVTGRYILIETNALFVAKVDKIDIIYAYSYAETDSKLDGKVDKSELIDAYTSSEDDALLQLKVEKIDLMN</sequence>
<evidence type="ECO:0000313" key="1">
    <source>
        <dbReference type="EMBL" id="KAA6396319.1"/>
    </source>
</evidence>
<accession>A0A5J4WQ95</accession>
<proteinExistence type="predicted"/>